<evidence type="ECO:0000313" key="3">
    <source>
        <dbReference type="Proteomes" id="UP000288843"/>
    </source>
</evidence>
<dbReference type="EMBL" id="QKOX01000006">
    <property type="protein sequence ID" value="RWT24114.1"/>
    <property type="molecule type" value="Genomic_DNA"/>
</dbReference>
<gene>
    <name evidence="2" type="ORF">DN603_07680</name>
</gene>
<evidence type="ECO:0000313" key="2">
    <source>
        <dbReference type="EMBL" id="RWT24114.1"/>
    </source>
</evidence>
<sequence length="84" mass="9032">MAARRVSVANTPHVLPVRSGCSALSVSRLPATIAPARKGSQINIAKLRNCYVARKTRATGHHLSLDRRERLGAGNRRQYVGASG</sequence>
<proteinExistence type="predicted"/>
<name>A0A443VQT5_RAOPL</name>
<comment type="caution">
    <text evidence="2">The sequence shown here is derived from an EMBL/GenBank/DDBJ whole genome shotgun (WGS) entry which is preliminary data.</text>
</comment>
<accession>A0A443VQT5</accession>
<organism evidence="2 3">
    <name type="scientific">Raoultella planticola</name>
    <name type="common">Klebsiella planticola</name>
    <dbReference type="NCBI Taxonomy" id="575"/>
    <lineage>
        <taxon>Bacteria</taxon>
        <taxon>Pseudomonadati</taxon>
        <taxon>Pseudomonadota</taxon>
        <taxon>Gammaproteobacteria</taxon>
        <taxon>Enterobacterales</taxon>
        <taxon>Enterobacteriaceae</taxon>
        <taxon>Klebsiella/Raoultella group</taxon>
        <taxon>Raoultella</taxon>
    </lineage>
</organism>
<feature type="region of interest" description="Disordered" evidence="1">
    <location>
        <begin position="63"/>
        <end position="84"/>
    </location>
</feature>
<evidence type="ECO:0000256" key="1">
    <source>
        <dbReference type="SAM" id="MobiDB-lite"/>
    </source>
</evidence>
<reference evidence="2 3" key="1">
    <citation type="submission" date="2018-06" db="EMBL/GenBank/DDBJ databases">
        <title>Carbapenemase-producing Enterobacteriaceae present in wastewater treatment plant effluent and nearby surface waters in the US.</title>
        <authorList>
            <person name="Mathys D.A."/>
            <person name="Mollenkopf D.F."/>
            <person name="Feicht S.M."/>
            <person name="Adams R.J."/>
            <person name="Albers A.L."/>
            <person name="Stuever D.M."/>
            <person name="Daniels J.B."/>
            <person name="Wittum T.E."/>
        </authorList>
    </citation>
    <scope>NUCLEOTIDE SEQUENCE [LARGE SCALE GENOMIC DNA]</scope>
    <source>
        <strain evidence="2 3">GEO_47_Down_B</strain>
    </source>
</reference>
<protein>
    <submittedName>
        <fullName evidence="2">Uncharacterized protein</fullName>
    </submittedName>
</protein>
<dbReference type="AlphaFoldDB" id="A0A443VQT5"/>
<dbReference type="Proteomes" id="UP000288843">
    <property type="component" value="Unassembled WGS sequence"/>
</dbReference>